<accession>B6A9Q9</accession>
<dbReference type="RefSeq" id="XP_002139299.1">
    <property type="nucleotide sequence ID" value="XM_002139263.1"/>
</dbReference>
<dbReference type="GO" id="GO:0005737">
    <property type="term" value="C:cytoplasm"/>
    <property type="evidence" value="ECO:0007669"/>
    <property type="project" value="UniProtKB-ARBA"/>
</dbReference>
<evidence type="ECO:0000313" key="3">
    <source>
        <dbReference type="EMBL" id="EEA04950.1"/>
    </source>
</evidence>
<dbReference type="GeneID" id="6994550"/>
<dbReference type="NCBIfam" id="TIGR01383">
    <property type="entry name" value="not_thiJ"/>
    <property type="match status" value="1"/>
</dbReference>
<dbReference type="OMA" id="KATCYPG"/>
<feature type="domain" description="DJ-1/PfpI" evidence="2">
    <location>
        <begin position="4"/>
        <end position="166"/>
    </location>
</feature>
<evidence type="ECO:0000259" key="2">
    <source>
        <dbReference type="Pfam" id="PF01965"/>
    </source>
</evidence>
<dbReference type="Proteomes" id="UP000001460">
    <property type="component" value="Unassembled WGS sequence"/>
</dbReference>
<dbReference type="FunFam" id="3.40.50.880:FF:000015">
    <property type="entry name" value="Protein DJ-1 homolog C"/>
    <property type="match status" value="1"/>
</dbReference>
<gene>
    <name evidence="3" type="ORF">CMU_040190</name>
</gene>
<organism evidence="3 4">
    <name type="scientific">Cryptosporidium muris (strain RN66)</name>
    <dbReference type="NCBI Taxonomy" id="441375"/>
    <lineage>
        <taxon>Eukaryota</taxon>
        <taxon>Sar</taxon>
        <taxon>Alveolata</taxon>
        <taxon>Apicomplexa</taxon>
        <taxon>Conoidasida</taxon>
        <taxon>Coccidia</taxon>
        <taxon>Eucoccidiorida</taxon>
        <taxon>Eimeriorina</taxon>
        <taxon>Cryptosporidiidae</taxon>
        <taxon>Cryptosporidium</taxon>
    </lineage>
</organism>
<name>B6A9Q9_CRYMR</name>
<dbReference type="OrthoDB" id="543156at2759"/>
<reference evidence="3" key="1">
    <citation type="submission" date="2008-06" db="EMBL/GenBank/DDBJ databases">
        <authorList>
            <person name="Lorenzi H."/>
            <person name="Inman J."/>
            <person name="Miller J."/>
            <person name="Schobel S."/>
            <person name="Amedeo P."/>
            <person name="Caler E.V."/>
            <person name="da Silva J."/>
        </authorList>
    </citation>
    <scope>NUCLEOTIDE SEQUENCE [LARGE SCALE GENOMIC DNA]</scope>
    <source>
        <strain evidence="3">RN66</strain>
    </source>
</reference>
<evidence type="ECO:0000313" key="4">
    <source>
        <dbReference type="Proteomes" id="UP000001460"/>
    </source>
</evidence>
<dbReference type="AlphaFoldDB" id="B6A9Q9"/>
<dbReference type="InterPro" id="IPR050325">
    <property type="entry name" value="Prot/Nucl_acid_deglycase"/>
</dbReference>
<dbReference type="EMBL" id="DS989726">
    <property type="protein sequence ID" value="EEA04950.1"/>
    <property type="molecule type" value="Genomic_DNA"/>
</dbReference>
<dbReference type="CDD" id="cd03135">
    <property type="entry name" value="GATase1_DJ-1"/>
    <property type="match status" value="1"/>
</dbReference>
<dbReference type="eggNOG" id="KOG2764">
    <property type="taxonomic scope" value="Eukaryota"/>
</dbReference>
<dbReference type="VEuPathDB" id="CryptoDB:CMU_040190"/>
<dbReference type="PANTHER" id="PTHR48094:SF12">
    <property type="entry name" value="PARKINSON DISEASE PROTEIN 7 HOMOLOG"/>
    <property type="match status" value="1"/>
</dbReference>
<protein>
    <submittedName>
        <fullName evidence="3">DJ-1 family protein</fullName>
    </submittedName>
</protein>
<dbReference type="Gene3D" id="3.40.50.880">
    <property type="match status" value="1"/>
</dbReference>
<sequence>MTTKVLVAIADGVEEIEFVTPVDIMRRAGLDVLIASVGDNLNVVGANGIKLCADVLLKDLDKGFNAIVCPGGLGCSKALAESNLFKEHLHHTKNSGGIIAAICASPALVLEPHGLLDDVEHAVCYPSMKNQLSKPHPEQPHVAVDANVITSQAPGTAIEFGLHLVAALCGEATAKQVSEGIIASHHYKS</sequence>
<proteinExistence type="predicted"/>
<dbReference type="InterPro" id="IPR029062">
    <property type="entry name" value="Class_I_gatase-like"/>
</dbReference>
<evidence type="ECO:0000256" key="1">
    <source>
        <dbReference type="ARBA" id="ARBA00022737"/>
    </source>
</evidence>
<dbReference type="PANTHER" id="PTHR48094">
    <property type="entry name" value="PROTEIN/NUCLEIC ACID DEGLYCASE DJ-1-RELATED"/>
    <property type="match status" value="1"/>
</dbReference>
<dbReference type="STRING" id="441375.B6A9Q9"/>
<dbReference type="InterPro" id="IPR002818">
    <property type="entry name" value="DJ-1/PfpI"/>
</dbReference>
<dbReference type="InterPro" id="IPR006287">
    <property type="entry name" value="DJ-1"/>
</dbReference>
<dbReference type="SUPFAM" id="SSF52317">
    <property type="entry name" value="Class I glutamine amidotransferase-like"/>
    <property type="match status" value="1"/>
</dbReference>
<keyword evidence="1" id="KW-0677">Repeat</keyword>
<dbReference type="Pfam" id="PF01965">
    <property type="entry name" value="DJ-1_PfpI"/>
    <property type="match status" value="1"/>
</dbReference>
<keyword evidence="4" id="KW-1185">Reference proteome</keyword>